<sequence length="85" mass="9799">MAFWRPFEADENNTIGTFQGLIQRSSNRRPFILTRGHFSGSQRYVAVWTGDNNAEWSHLAISFPMCLAEALGGISFLRSRHWRLL</sequence>
<dbReference type="Gene3D" id="3.20.20.80">
    <property type="entry name" value="Glycosidases"/>
    <property type="match status" value="1"/>
</dbReference>
<dbReference type="Pfam" id="PF01055">
    <property type="entry name" value="Glyco_hydro_31_2nd"/>
    <property type="match status" value="1"/>
</dbReference>
<feature type="domain" description="Glycoside hydrolase family 31 TIM barrel" evidence="7">
    <location>
        <begin position="15"/>
        <end position="76"/>
    </location>
</feature>
<dbReference type="GO" id="GO:0090599">
    <property type="term" value="F:alpha-glucosidase activity"/>
    <property type="evidence" value="ECO:0007669"/>
    <property type="project" value="TreeGrafter"/>
</dbReference>
<protein>
    <recommendedName>
        <fullName evidence="7">Glycoside hydrolase family 31 TIM barrel domain-containing protein</fullName>
    </recommendedName>
</protein>
<evidence type="ECO:0000256" key="2">
    <source>
        <dbReference type="ARBA" id="ARBA00022729"/>
    </source>
</evidence>
<dbReference type="GO" id="GO:0006491">
    <property type="term" value="P:N-glycan processing"/>
    <property type="evidence" value="ECO:0007669"/>
    <property type="project" value="TreeGrafter"/>
</dbReference>
<dbReference type="SUPFAM" id="SSF51445">
    <property type="entry name" value="(Trans)glycosidases"/>
    <property type="match status" value="1"/>
</dbReference>
<evidence type="ECO:0000256" key="1">
    <source>
        <dbReference type="ARBA" id="ARBA00007806"/>
    </source>
</evidence>
<comment type="similarity">
    <text evidence="1 6">Belongs to the glycosyl hydrolase 31 family.</text>
</comment>
<evidence type="ECO:0000313" key="9">
    <source>
        <dbReference type="Proteomes" id="UP001162162"/>
    </source>
</evidence>
<dbReference type="Proteomes" id="UP001162162">
    <property type="component" value="Unassembled WGS sequence"/>
</dbReference>
<evidence type="ECO:0000313" key="8">
    <source>
        <dbReference type="EMBL" id="KAJ8944817.1"/>
    </source>
</evidence>
<keyword evidence="9" id="KW-1185">Reference proteome</keyword>
<reference evidence="8" key="1">
    <citation type="journal article" date="2023" name="Insect Mol. Biol.">
        <title>Genome sequencing provides insights into the evolution of gene families encoding plant cell wall-degrading enzymes in longhorned beetles.</title>
        <authorList>
            <person name="Shin N.R."/>
            <person name="Okamura Y."/>
            <person name="Kirsch R."/>
            <person name="Pauchet Y."/>
        </authorList>
    </citation>
    <scope>NUCLEOTIDE SEQUENCE</scope>
    <source>
        <strain evidence="8">AMC_N1</strain>
    </source>
</reference>
<dbReference type="AlphaFoldDB" id="A0AAV8Y3P1"/>
<dbReference type="EMBL" id="JAPWTK010000238">
    <property type="protein sequence ID" value="KAJ8944817.1"/>
    <property type="molecule type" value="Genomic_DNA"/>
</dbReference>
<evidence type="ECO:0000259" key="7">
    <source>
        <dbReference type="Pfam" id="PF01055"/>
    </source>
</evidence>
<proteinExistence type="inferred from homology"/>
<name>A0AAV8Y3P1_9CUCU</name>
<evidence type="ECO:0000256" key="5">
    <source>
        <dbReference type="ARBA" id="ARBA00023295"/>
    </source>
</evidence>
<gene>
    <name evidence="8" type="ORF">NQ318_013153</name>
</gene>
<comment type="caution">
    <text evidence="8">The sequence shown here is derived from an EMBL/GenBank/DDBJ whole genome shotgun (WGS) entry which is preliminary data.</text>
</comment>
<accession>A0AAV8Y3P1</accession>
<keyword evidence="5 6" id="KW-0326">Glycosidase</keyword>
<dbReference type="GO" id="GO:0005975">
    <property type="term" value="P:carbohydrate metabolic process"/>
    <property type="evidence" value="ECO:0007669"/>
    <property type="project" value="InterPro"/>
</dbReference>
<dbReference type="InterPro" id="IPR017853">
    <property type="entry name" value="GH"/>
</dbReference>
<dbReference type="PANTHER" id="PTHR22762:SF54">
    <property type="entry name" value="BCDNA.GH04962"/>
    <property type="match status" value="1"/>
</dbReference>
<dbReference type="PANTHER" id="PTHR22762">
    <property type="entry name" value="ALPHA-GLUCOSIDASE"/>
    <property type="match status" value="1"/>
</dbReference>
<organism evidence="8 9">
    <name type="scientific">Aromia moschata</name>
    <dbReference type="NCBI Taxonomy" id="1265417"/>
    <lineage>
        <taxon>Eukaryota</taxon>
        <taxon>Metazoa</taxon>
        <taxon>Ecdysozoa</taxon>
        <taxon>Arthropoda</taxon>
        <taxon>Hexapoda</taxon>
        <taxon>Insecta</taxon>
        <taxon>Pterygota</taxon>
        <taxon>Neoptera</taxon>
        <taxon>Endopterygota</taxon>
        <taxon>Coleoptera</taxon>
        <taxon>Polyphaga</taxon>
        <taxon>Cucujiformia</taxon>
        <taxon>Chrysomeloidea</taxon>
        <taxon>Cerambycidae</taxon>
        <taxon>Cerambycinae</taxon>
        <taxon>Callichromatini</taxon>
        <taxon>Aromia</taxon>
    </lineage>
</organism>
<keyword evidence="4" id="KW-0325">Glycoprotein</keyword>
<dbReference type="InterPro" id="IPR000322">
    <property type="entry name" value="Glyco_hydro_31_TIM"/>
</dbReference>
<keyword evidence="3 6" id="KW-0378">Hydrolase</keyword>
<keyword evidence="2" id="KW-0732">Signal</keyword>
<evidence type="ECO:0000256" key="3">
    <source>
        <dbReference type="ARBA" id="ARBA00022801"/>
    </source>
</evidence>
<evidence type="ECO:0000256" key="6">
    <source>
        <dbReference type="RuleBase" id="RU361185"/>
    </source>
</evidence>
<evidence type="ECO:0000256" key="4">
    <source>
        <dbReference type="ARBA" id="ARBA00023180"/>
    </source>
</evidence>